<gene>
    <name evidence="1" type="ORF">BJ138DRAFT_1059082</name>
</gene>
<feature type="non-terminal residue" evidence="1">
    <location>
        <position position="343"/>
    </location>
</feature>
<proteinExistence type="predicted"/>
<evidence type="ECO:0000313" key="2">
    <source>
        <dbReference type="Proteomes" id="UP000790377"/>
    </source>
</evidence>
<name>A0ACB8AKX2_9AGAM</name>
<organism evidence="1 2">
    <name type="scientific">Hygrophoropsis aurantiaca</name>
    <dbReference type="NCBI Taxonomy" id="72124"/>
    <lineage>
        <taxon>Eukaryota</taxon>
        <taxon>Fungi</taxon>
        <taxon>Dikarya</taxon>
        <taxon>Basidiomycota</taxon>
        <taxon>Agaricomycotina</taxon>
        <taxon>Agaricomycetes</taxon>
        <taxon>Agaricomycetidae</taxon>
        <taxon>Boletales</taxon>
        <taxon>Coniophorineae</taxon>
        <taxon>Hygrophoropsidaceae</taxon>
        <taxon>Hygrophoropsis</taxon>
    </lineage>
</organism>
<dbReference type="Proteomes" id="UP000790377">
    <property type="component" value="Unassembled WGS sequence"/>
</dbReference>
<sequence>MEVVEQYNTLVYPHSTAVSREGEAHAATASTSWNQSTPNSSSSSLQLSPIYSAVSRSGDHSDFPSPASSTSYPSLRHNQYLGYPQSPTVRPDDSDRPMPMGLGPQIPGSIGPNRNTRRQTRAQSALYHELRRDRPTVHPTAQRTSIGEDDQSIYYMSPASAVSRPQTPINSNESPRYQSQSDRGMHYTMTSSAMSLPSPRYPPTPVSASPYSTFGLHHTHSRSNSTCNSVSNPRSTSPTLSIASALTSISSSASIPNSQTFAAYPLPSPPGLPIGQRAKQRKQRLFNVDRKAICIYHQQNPNARQEDIAARYGVERSTISKILKNKTKWLNVPEDDEMRVAKH</sequence>
<dbReference type="EMBL" id="MU267631">
    <property type="protein sequence ID" value="KAH7913408.1"/>
    <property type="molecule type" value="Genomic_DNA"/>
</dbReference>
<evidence type="ECO:0000313" key="1">
    <source>
        <dbReference type="EMBL" id="KAH7913408.1"/>
    </source>
</evidence>
<reference evidence="1" key="1">
    <citation type="journal article" date="2021" name="New Phytol.">
        <title>Evolutionary innovations through gain and loss of genes in the ectomycorrhizal Boletales.</title>
        <authorList>
            <person name="Wu G."/>
            <person name="Miyauchi S."/>
            <person name="Morin E."/>
            <person name="Kuo A."/>
            <person name="Drula E."/>
            <person name="Varga T."/>
            <person name="Kohler A."/>
            <person name="Feng B."/>
            <person name="Cao Y."/>
            <person name="Lipzen A."/>
            <person name="Daum C."/>
            <person name="Hundley H."/>
            <person name="Pangilinan J."/>
            <person name="Johnson J."/>
            <person name="Barry K."/>
            <person name="LaButti K."/>
            <person name="Ng V."/>
            <person name="Ahrendt S."/>
            <person name="Min B."/>
            <person name="Choi I.G."/>
            <person name="Park H."/>
            <person name="Plett J.M."/>
            <person name="Magnuson J."/>
            <person name="Spatafora J.W."/>
            <person name="Nagy L.G."/>
            <person name="Henrissat B."/>
            <person name="Grigoriev I.V."/>
            <person name="Yang Z.L."/>
            <person name="Xu J."/>
            <person name="Martin F.M."/>
        </authorList>
    </citation>
    <scope>NUCLEOTIDE SEQUENCE</scope>
    <source>
        <strain evidence="1">ATCC 28755</strain>
    </source>
</reference>
<comment type="caution">
    <text evidence="1">The sequence shown here is derived from an EMBL/GenBank/DDBJ whole genome shotgun (WGS) entry which is preliminary data.</text>
</comment>
<accession>A0ACB8AKX2</accession>
<protein>
    <submittedName>
        <fullName evidence="1">Uncharacterized protein</fullName>
    </submittedName>
</protein>
<keyword evidence="2" id="KW-1185">Reference proteome</keyword>